<dbReference type="Gene3D" id="1.10.287.260">
    <property type="match status" value="1"/>
</dbReference>
<keyword evidence="5 11" id="KW-0808">Transferase</keyword>
<dbReference type="PROSITE" id="PS00900">
    <property type="entry name" value="RNA_POL_PHAGE_1"/>
    <property type="match status" value="1"/>
</dbReference>
<keyword evidence="7" id="KW-0809">Transit peptide</keyword>
<dbReference type="GO" id="GO:0001018">
    <property type="term" value="F:mitochondrial promoter sequence-specific DNA binding"/>
    <property type="evidence" value="ECO:0007669"/>
    <property type="project" value="TreeGrafter"/>
</dbReference>
<evidence type="ECO:0000259" key="13">
    <source>
        <dbReference type="SMART" id="SM01311"/>
    </source>
</evidence>
<comment type="catalytic activity">
    <reaction evidence="10 11">
        <text>RNA(n) + a ribonucleoside 5'-triphosphate = RNA(n+1) + diphosphate</text>
        <dbReference type="Rhea" id="RHEA:21248"/>
        <dbReference type="Rhea" id="RHEA-COMP:14527"/>
        <dbReference type="Rhea" id="RHEA-COMP:17342"/>
        <dbReference type="ChEBI" id="CHEBI:33019"/>
        <dbReference type="ChEBI" id="CHEBI:61557"/>
        <dbReference type="ChEBI" id="CHEBI:140395"/>
        <dbReference type="EC" id="2.7.7.6"/>
    </reaction>
</comment>
<dbReference type="InterPro" id="IPR029262">
    <property type="entry name" value="RPOL_N"/>
</dbReference>
<dbReference type="Proteomes" id="UP001320420">
    <property type="component" value="Unassembled WGS sequence"/>
</dbReference>
<feature type="compositionally biased region" description="Low complexity" evidence="12">
    <location>
        <begin position="12"/>
        <end position="28"/>
    </location>
</feature>
<dbReference type="InterPro" id="IPR024075">
    <property type="entry name" value="DNA-dir_RNA_pol_helix_hairp_sf"/>
</dbReference>
<feature type="compositionally biased region" description="Basic residues" evidence="12">
    <location>
        <begin position="494"/>
        <end position="503"/>
    </location>
</feature>
<evidence type="ECO:0000256" key="8">
    <source>
        <dbReference type="ARBA" id="ARBA00023128"/>
    </source>
</evidence>
<evidence type="ECO:0000256" key="9">
    <source>
        <dbReference type="ARBA" id="ARBA00023163"/>
    </source>
</evidence>
<proteinExistence type="inferred from homology"/>
<evidence type="ECO:0000256" key="11">
    <source>
        <dbReference type="RuleBase" id="RU003805"/>
    </source>
</evidence>
<dbReference type="SMART" id="SM01311">
    <property type="entry name" value="RPOL_N"/>
    <property type="match status" value="1"/>
</dbReference>
<keyword evidence="9 11" id="KW-0804">Transcription</keyword>
<dbReference type="FunFam" id="1.10.287.280:FF:000001">
    <property type="entry name" value="DNA-directed RNA polymerase"/>
    <property type="match status" value="1"/>
</dbReference>
<comment type="function">
    <text evidence="1 11">DNA-dependent RNA polymerase catalyzes the transcription of DNA into RNA using the four ribonucleoside triphosphates as substrates.</text>
</comment>
<evidence type="ECO:0000256" key="6">
    <source>
        <dbReference type="ARBA" id="ARBA00022695"/>
    </source>
</evidence>
<dbReference type="PANTHER" id="PTHR10102:SF0">
    <property type="entry name" value="DNA-DIRECTED RNA POLYMERASE, MITOCHONDRIAL"/>
    <property type="match status" value="1"/>
</dbReference>
<keyword evidence="4 11" id="KW-0240">DNA-directed RNA polymerase</keyword>
<dbReference type="InterPro" id="IPR037159">
    <property type="entry name" value="RNA_POL_N_sf"/>
</dbReference>
<dbReference type="EMBL" id="JAKJXP020000048">
    <property type="protein sequence ID" value="KAK7751535.1"/>
    <property type="molecule type" value="Genomic_DNA"/>
</dbReference>
<sequence>MFRGLSLSRVGPSLRPRLAPRPLAVHPLPSEPSRRQFLTRPNLLPWRRKTPNNNPYGAITQRPLATAMESADDPIRQENVSFDQLQSRIPNRYSYPPGHVPLYNLRSVNSHSPLVIKPNYEPNTRGRANSSGLPGGVEDMLSVFDACLQVNKFDRAALVLERLGGMPDIMPDFELVAHHNRYLRARLDRAYEQSSASWADSLQKWFEVQIRGKELPHTPETIACMLKVTLLSAQGERLQQLVDRYMDMVPGEAMYEVFAQDGILTQQDLGTITSIYKPASSMDFDDWEMPLEDTDLEADSSVTVDSTDGSFDFPEVLGVDQKGLGLKTLRGVLSFFEDIEGKDLSQLTYDERREIQARLEKDCVEAAVNRWKEENETLQKMGRNTSLTNNALNSQLYNWHIDLEKKIKGEFELFEISENTTHKTEDDMGRCVYGPFMRQSDPTRLAAVTILSVLNTVAQQGADRGVSLTILLNNLAKAVEDDIRQLIWERAHPPYKKGARRPKPAAEPTEAQQDAAAAAPDVPGSGAAPAEAAPAEAAPAEAAPAEAAPAASEVSEIEATKLTPKTEDAPRPNVIECSVYDVKHWPPYIKTKVGAALLEMLLDTAKVNVVREHPETKQLINQLQPAMAHTSVYRKGKKVGVVIPNKWLVDLLKREPRGDFLARHLPMLVEPEPWTKFDRGGFLSSPSQLVRIKNGEKDQRIYAQAAVERGDMEQVSKGLDVLGRTAWQINRPVLKVMLEAWNSGEQVANIPPLHPNIPIPPEPAPTDDMMHRRDWLRAVKAVENRKSGLHSDRCFINFQLEIARTFKDQVFYFPHNMDFRGRAYPIPTYLNHMGADHTRGLLRFANGRELGKSGLRWLKVHLANVFGFDKASLEEREQFAMENIANLTESANNPLHGEKWWLKAADPWQCLAASFELKAALESPDPEKYVSHLPVHMDGTCNGLQHYAALGGDRWGAQQVNLVPGKRPADVYSAVAELVKENVAEDLKLPDNLLARAIDGKITRKVVKQTVMTNVYGVTFIGAKAQVLKQLEAAYPDMLQETGVAPALAASYVATKIFKALSTMFRGAHDIQYWLGECAGRVCRALTPEQLDQIAEGPSKKKTNARSTTKVTPESEILNSFRSTIVWTTPLRMPVVQPYRKSCARIIRTSLQDMTLQMPQRSDPVNRRKQLQAFPPNFIHSLDASHMLLSALECDELGLSFAAVHDSFWTHAADVDVMNRVLRDAFIRIHREDVIGRLASEFEARYQGSIYLTTIEPGTTLDQEVRALRKSHKVKPTLRDELLQERERQKLLRSDDPEKVAKGRAMVTPASLFELHTKEKENATDQITPVNSEMNAVALGHIPGGDHSDDIALAESADDAEDDMADMDDQQDAEPALDEDENVKPSSGATEFERNLAGTAKKHSVAHPRYNKIWLPLTFPAIPPKVRSLVLTNEYGESETNNGLTHYRAIST</sequence>
<dbReference type="GO" id="GO:0034245">
    <property type="term" value="C:mitochondrial DNA-directed RNA polymerase complex"/>
    <property type="evidence" value="ECO:0007669"/>
    <property type="project" value="TreeGrafter"/>
</dbReference>
<dbReference type="PROSITE" id="PS00489">
    <property type="entry name" value="RNA_POL_PHAGE_2"/>
    <property type="match status" value="1"/>
</dbReference>
<feature type="region of interest" description="Disordered" evidence="12">
    <location>
        <begin position="1"/>
        <end position="35"/>
    </location>
</feature>
<comment type="subcellular location">
    <subcellularLocation>
        <location evidence="2">Mitochondrion</location>
    </subcellularLocation>
</comment>
<comment type="caution">
    <text evidence="14">The sequence shown here is derived from an EMBL/GenBank/DDBJ whole genome shotgun (WGS) entry which is preliminary data.</text>
</comment>
<evidence type="ECO:0000256" key="4">
    <source>
        <dbReference type="ARBA" id="ARBA00022478"/>
    </source>
</evidence>
<feature type="region of interest" description="Disordered" evidence="12">
    <location>
        <begin position="494"/>
        <end position="570"/>
    </location>
</feature>
<dbReference type="Gene3D" id="1.10.287.280">
    <property type="match status" value="1"/>
</dbReference>
<evidence type="ECO:0000256" key="10">
    <source>
        <dbReference type="ARBA" id="ARBA00048552"/>
    </source>
</evidence>
<dbReference type="FunFam" id="1.10.150.20:FF:000041">
    <property type="entry name" value="DNA-directed RNA polymerase"/>
    <property type="match status" value="1"/>
</dbReference>
<feature type="compositionally biased region" description="Low complexity" evidence="12">
    <location>
        <begin position="506"/>
        <end position="551"/>
    </location>
</feature>
<dbReference type="InterPro" id="IPR046950">
    <property type="entry name" value="DNA-dir_Rpol_C_phage-type"/>
</dbReference>
<dbReference type="InterPro" id="IPR002092">
    <property type="entry name" value="DNA-dir_Rpol_phage-type"/>
</dbReference>
<dbReference type="Pfam" id="PF00940">
    <property type="entry name" value="RNA_pol"/>
    <property type="match status" value="1"/>
</dbReference>
<comment type="similarity">
    <text evidence="3 11">Belongs to the phage and mitochondrial RNA polymerase family.</text>
</comment>
<dbReference type="InterPro" id="IPR043502">
    <property type="entry name" value="DNA/RNA_pol_sf"/>
</dbReference>
<keyword evidence="6 11" id="KW-0548">Nucleotidyltransferase</keyword>
<evidence type="ECO:0000313" key="14">
    <source>
        <dbReference type="EMBL" id="KAK7751535.1"/>
    </source>
</evidence>
<evidence type="ECO:0000256" key="12">
    <source>
        <dbReference type="SAM" id="MobiDB-lite"/>
    </source>
</evidence>
<evidence type="ECO:0000256" key="7">
    <source>
        <dbReference type="ARBA" id="ARBA00022946"/>
    </source>
</evidence>
<dbReference type="Gene3D" id="1.10.150.20">
    <property type="entry name" value="5' to 3' exonuclease, C-terminal subdomain"/>
    <property type="match status" value="1"/>
</dbReference>
<evidence type="ECO:0000256" key="2">
    <source>
        <dbReference type="ARBA" id="ARBA00004173"/>
    </source>
</evidence>
<name>A0AAN9YRS6_9PEZI</name>
<dbReference type="PANTHER" id="PTHR10102">
    <property type="entry name" value="DNA-DIRECTED RNA POLYMERASE, MITOCHONDRIAL"/>
    <property type="match status" value="1"/>
</dbReference>
<evidence type="ECO:0000256" key="1">
    <source>
        <dbReference type="ARBA" id="ARBA00004026"/>
    </source>
</evidence>
<dbReference type="GO" id="GO:0006390">
    <property type="term" value="P:mitochondrial transcription"/>
    <property type="evidence" value="ECO:0007669"/>
    <property type="project" value="TreeGrafter"/>
</dbReference>
<evidence type="ECO:0000313" key="15">
    <source>
        <dbReference type="Proteomes" id="UP001320420"/>
    </source>
</evidence>
<dbReference type="EC" id="2.7.7.6" evidence="11"/>
<evidence type="ECO:0000256" key="5">
    <source>
        <dbReference type="ARBA" id="ARBA00022679"/>
    </source>
</evidence>
<feature type="domain" description="DNA-directed RNA polymerase N-terminal" evidence="13">
    <location>
        <begin position="354"/>
        <end position="724"/>
    </location>
</feature>
<gene>
    <name evidence="14" type="primary">RPO41</name>
    <name evidence="14" type="ORF">SLS62_006485</name>
</gene>
<feature type="compositionally biased region" description="Acidic residues" evidence="12">
    <location>
        <begin position="1360"/>
        <end position="1381"/>
    </location>
</feature>
<evidence type="ECO:0000256" key="3">
    <source>
        <dbReference type="ARBA" id="ARBA00009493"/>
    </source>
</evidence>
<dbReference type="Pfam" id="PF14700">
    <property type="entry name" value="RPOL_N"/>
    <property type="match status" value="1"/>
</dbReference>
<accession>A0AAN9YRS6</accession>
<dbReference type="GO" id="GO:0003899">
    <property type="term" value="F:DNA-directed RNA polymerase activity"/>
    <property type="evidence" value="ECO:0007669"/>
    <property type="project" value="UniProtKB-EC"/>
</dbReference>
<keyword evidence="15" id="KW-1185">Reference proteome</keyword>
<organism evidence="14 15">
    <name type="scientific">Diatrype stigma</name>
    <dbReference type="NCBI Taxonomy" id="117547"/>
    <lineage>
        <taxon>Eukaryota</taxon>
        <taxon>Fungi</taxon>
        <taxon>Dikarya</taxon>
        <taxon>Ascomycota</taxon>
        <taxon>Pezizomycotina</taxon>
        <taxon>Sordariomycetes</taxon>
        <taxon>Xylariomycetidae</taxon>
        <taxon>Xylariales</taxon>
        <taxon>Diatrypaceae</taxon>
        <taxon>Diatrype</taxon>
    </lineage>
</organism>
<dbReference type="SUPFAM" id="SSF56672">
    <property type="entry name" value="DNA/RNA polymerases"/>
    <property type="match status" value="1"/>
</dbReference>
<reference evidence="14 15" key="1">
    <citation type="submission" date="2024-02" db="EMBL/GenBank/DDBJ databases">
        <title>De novo assembly and annotation of 12 fungi associated with fruit tree decline syndrome in Ontario, Canada.</title>
        <authorList>
            <person name="Sulman M."/>
            <person name="Ellouze W."/>
            <person name="Ilyukhin E."/>
        </authorList>
    </citation>
    <scope>NUCLEOTIDE SEQUENCE [LARGE SCALE GENOMIC DNA]</scope>
    <source>
        <strain evidence="14 15">M11/M66-122</strain>
    </source>
</reference>
<dbReference type="Gene3D" id="1.10.1320.10">
    <property type="entry name" value="DNA-directed RNA polymerase, N-terminal domain"/>
    <property type="match status" value="1"/>
</dbReference>
<keyword evidence="8" id="KW-0496">Mitochondrion</keyword>
<feature type="region of interest" description="Disordered" evidence="12">
    <location>
        <begin position="1360"/>
        <end position="1390"/>
    </location>
</feature>
<protein>
    <recommendedName>
        <fullName evidence="11">DNA-directed RNA polymerase</fullName>
        <ecNumber evidence="11">2.7.7.6</ecNumber>
    </recommendedName>
</protein>